<evidence type="ECO:0000256" key="1">
    <source>
        <dbReference type="SAM" id="MobiDB-lite"/>
    </source>
</evidence>
<dbReference type="RefSeq" id="WP_256507173.1">
    <property type="nucleotide sequence ID" value="NZ_CP101740.1"/>
</dbReference>
<name>A0ABY5LA71_9SPHN</name>
<keyword evidence="3" id="KW-1185">Reference proteome</keyword>
<feature type="compositionally biased region" description="Polar residues" evidence="1">
    <location>
        <begin position="83"/>
        <end position="93"/>
    </location>
</feature>
<dbReference type="EMBL" id="CP101740">
    <property type="protein sequence ID" value="UUL83332.1"/>
    <property type="molecule type" value="Genomic_DNA"/>
</dbReference>
<protein>
    <recommendedName>
        <fullName evidence="4">DUF3618 domain-containing protein</fullName>
    </recommendedName>
</protein>
<accession>A0ABY5LA71</accession>
<dbReference type="Proteomes" id="UP001058533">
    <property type="component" value="Chromosome"/>
</dbReference>
<sequence>MARREADAARNVLAADVRAVRHALTPAVIADRVSVKAATAIESANSEIRARPGAAAAGLAAVLLFAARHRLLRRREAPKPEDQLSQEFPTISRQDAAKQGI</sequence>
<reference evidence="2" key="1">
    <citation type="submission" date="2022-07" db="EMBL/GenBank/DDBJ databases">
        <title>Sphingomonas sp. nov., a novel bacterium isolated from the north slope of the Mount Everest.</title>
        <authorList>
            <person name="Cui X."/>
            <person name="Liu Y."/>
        </authorList>
    </citation>
    <scope>NUCLEOTIDE SEQUENCE</scope>
    <source>
        <strain evidence="2">S5-59</strain>
    </source>
</reference>
<proteinExistence type="predicted"/>
<organism evidence="2 3">
    <name type="scientific">Sphingomonas qomolangmaensis</name>
    <dbReference type="NCBI Taxonomy" id="2918765"/>
    <lineage>
        <taxon>Bacteria</taxon>
        <taxon>Pseudomonadati</taxon>
        <taxon>Pseudomonadota</taxon>
        <taxon>Alphaproteobacteria</taxon>
        <taxon>Sphingomonadales</taxon>
        <taxon>Sphingomonadaceae</taxon>
        <taxon>Sphingomonas</taxon>
    </lineage>
</organism>
<evidence type="ECO:0000313" key="3">
    <source>
        <dbReference type="Proteomes" id="UP001058533"/>
    </source>
</evidence>
<evidence type="ECO:0000313" key="2">
    <source>
        <dbReference type="EMBL" id="UUL83332.1"/>
    </source>
</evidence>
<feature type="region of interest" description="Disordered" evidence="1">
    <location>
        <begin position="75"/>
        <end position="101"/>
    </location>
</feature>
<gene>
    <name evidence="2" type="ORF">NMP03_03615</name>
</gene>
<evidence type="ECO:0008006" key="4">
    <source>
        <dbReference type="Google" id="ProtNLM"/>
    </source>
</evidence>